<name>A0A812K020_SYMPI</name>
<feature type="transmembrane region" description="Helical" evidence="1">
    <location>
        <begin position="270"/>
        <end position="288"/>
    </location>
</feature>
<dbReference type="EMBL" id="CAJNIZ010003015">
    <property type="protein sequence ID" value="CAE7217559.1"/>
    <property type="molecule type" value="Genomic_DNA"/>
</dbReference>
<evidence type="ECO:0008006" key="4">
    <source>
        <dbReference type="Google" id="ProtNLM"/>
    </source>
</evidence>
<keyword evidence="1" id="KW-1133">Transmembrane helix</keyword>
<feature type="transmembrane region" description="Helical" evidence="1">
    <location>
        <begin position="308"/>
        <end position="326"/>
    </location>
</feature>
<feature type="transmembrane region" description="Helical" evidence="1">
    <location>
        <begin position="12"/>
        <end position="31"/>
    </location>
</feature>
<evidence type="ECO:0000313" key="2">
    <source>
        <dbReference type="EMBL" id="CAE7217559.1"/>
    </source>
</evidence>
<keyword evidence="1" id="KW-0472">Membrane</keyword>
<dbReference type="AlphaFoldDB" id="A0A812K020"/>
<feature type="transmembrane region" description="Helical" evidence="1">
    <location>
        <begin position="108"/>
        <end position="131"/>
    </location>
</feature>
<gene>
    <name evidence="2" type="ORF">SPIL2461_LOCUS2699</name>
</gene>
<feature type="non-terminal residue" evidence="2">
    <location>
        <position position="1"/>
    </location>
</feature>
<comment type="caution">
    <text evidence="2">The sequence shown here is derived from an EMBL/GenBank/DDBJ whole genome shotgun (WGS) entry which is preliminary data.</text>
</comment>
<protein>
    <recommendedName>
        <fullName evidence="4">TIR domain-containing protein</fullName>
    </recommendedName>
</protein>
<dbReference type="Proteomes" id="UP000649617">
    <property type="component" value="Unassembled WGS sequence"/>
</dbReference>
<accession>A0A812K020</accession>
<evidence type="ECO:0000313" key="3">
    <source>
        <dbReference type="Proteomes" id="UP000649617"/>
    </source>
</evidence>
<evidence type="ECO:0000256" key="1">
    <source>
        <dbReference type="SAM" id="Phobius"/>
    </source>
</evidence>
<dbReference type="OrthoDB" id="443105at2759"/>
<feature type="transmembrane region" description="Helical" evidence="1">
    <location>
        <begin position="151"/>
        <end position="172"/>
    </location>
</feature>
<proteinExistence type="predicted"/>
<dbReference type="InterPro" id="IPR035897">
    <property type="entry name" value="Toll_tir_struct_dom_sf"/>
</dbReference>
<sequence length="363" mass="42343">SEDTPDGWLLPYTAWWMVLGHAIGFFMLVFWQHIRELWQQRLTFLDRLCIPQDDAEKKSQCIYGLASFLNKSDDLIVLWSPRYFSRLWCTYEIACFLMHRKEAHRIHFLPVQISIIWVLAYFSAATTWLSYLLAKRYGVEYFNWVQTSGQINLALMILLQTVVLYPPLFYLLNQMLHDMARLPGQLRDFDIRTAQCFCCSHNHRHPSNGAPIQCDRQLIYGVLQMWSGSAQAGMATDDQIQRAFKRHLDRHLRPSVEQAFTNSAMLMRPLMSAAALGSWPFMYDFIAYEGRRAILIWQWGSPVRNIGLTLYILFWMPIFIRCLLLLGNASIPWWSRPWCRCVVVACQAMATFVISGTVVMAFV</sequence>
<feature type="transmembrane region" description="Helical" evidence="1">
    <location>
        <begin position="338"/>
        <end position="362"/>
    </location>
</feature>
<dbReference type="SUPFAM" id="SSF52200">
    <property type="entry name" value="Toll/Interleukin receptor TIR domain"/>
    <property type="match status" value="1"/>
</dbReference>
<feature type="non-terminal residue" evidence="2">
    <location>
        <position position="363"/>
    </location>
</feature>
<organism evidence="2 3">
    <name type="scientific">Symbiodinium pilosum</name>
    <name type="common">Dinoflagellate</name>
    <dbReference type="NCBI Taxonomy" id="2952"/>
    <lineage>
        <taxon>Eukaryota</taxon>
        <taxon>Sar</taxon>
        <taxon>Alveolata</taxon>
        <taxon>Dinophyceae</taxon>
        <taxon>Suessiales</taxon>
        <taxon>Symbiodiniaceae</taxon>
        <taxon>Symbiodinium</taxon>
    </lineage>
</organism>
<keyword evidence="1" id="KW-0812">Transmembrane</keyword>
<keyword evidence="3" id="KW-1185">Reference proteome</keyword>
<dbReference type="Gene3D" id="3.40.50.10140">
    <property type="entry name" value="Toll/interleukin-1 receptor homology (TIR) domain"/>
    <property type="match status" value="1"/>
</dbReference>
<reference evidence="2" key="1">
    <citation type="submission" date="2021-02" db="EMBL/GenBank/DDBJ databases">
        <authorList>
            <person name="Dougan E. K."/>
            <person name="Rhodes N."/>
            <person name="Thang M."/>
            <person name="Chan C."/>
        </authorList>
    </citation>
    <scope>NUCLEOTIDE SEQUENCE</scope>
</reference>